<evidence type="ECO:0000256" key="3">
    <source>
        <dbReference type="ARBA" id="ARBA00022490"/>
    </source>
</evidence>
<dbReference type="InterPro" id="IPR003960">
    <property type="entry name" value="ATPase_AAA_CS"/>
</dbReference>
<dbReference type="RefSeq" id="XP_067714367.1">
    <property type="nucleotide sequence ID" value="XM_067858266.1"/>
</dbReference>
<dbReference type="SMART" id="SM00382">
    <property type="entry name" value="AAA"/>
    <property type="match status" value="1"/>
</dbReference>
<organism evidence="9 10">
    <name type="scientific">Babesia caballi</name>
    <dbReference type="NCBI Taxonomy" id="5871"/>
    <lineage>
        <taxon>Eukaryota</taxon>
        <taxon>Sar</taxon>
        <taxon>Alveolata</taxon>
        <taxon>Apicomplexa</taxon>
        <taxon>Aconoidasida</taxon>
        <taxon>Piroplasmida</taxon>
        <taxon>Babesiidae</taxon>
        <taxon>Babesia</taxon>
    </lineage>
</organism>
<dbReference type="PANTHER" id="PTHR23074">
    <property type="entry name" value="AAA DOMAIN-CONTAINING"/>
    <property type="match status" value="1"/>
</dbReference>
<evidence type="ECO:0000256" key="5">
    <source>
        <dbReference type="ARBA" id="ARBA00022840"/>
    </source>
</evidence>
<dbReference type="GO" id="GO:0005524">
    <property type="term" value="F:ATP binding"/>
    <property type="evidence" value="ECO:0007669"/>
    <property type="project" value="UniProtKB-KW"/>
</dbReference>
<dbReference type="SUPFAM" id="SSF52540">
    <property type="entry name" value="P-loop containing nucleoside triphosphate hydrolases"/>
    <property type="match status" value="1"/>
</dbReference>
<dbReference type="InterPro" id="IPR003593">
    <property type="entry name" value="AAA+_ATPase"/>
</dbReference>
<comment type="similarity">
    <text evidence="2 6">Belongs to the AAA ATPase family.</text>
</comment>
<keyword evidence="10" id="KW-1185">Reference proteome</keyword>
<keyword evidence="4 6" id="KW-0547">Nucleotide-binding</keyword>
<feature type="region of interest" description="Disordered" evidence="7">
    <location>
        <begin position="212"/>
        <end position="252"/>
    </location>
</feature>
<evidence type="ECO:0000256" key="6">
    <source>
        <dbReference type="RuleBase" id="RU003651"/>
    </source>
</evidence>
<feature type="region of interest" description="Disordered" evidence="7">
    <location>
        <begin position="266"/>
        <end position="318"/>
    </location>
</feature>
<dbReference type="GO" id="GO:0016887">
    <property type="term" value="F:ATP hydrolysis activity"/>
    <property type="evidence" value="ECO:0007669"/>
    <property type="project" value="InterPro"/>
</dbReference>
<reference evidence="9 10" key="1">
    <citation type="submission" date="2021-06" db="EMBL/GenBank/DDBJ databases">
        <title>Genome sequence of Babesia caballi.</title>
        <authorList>
            <person name="Yamagishi J."/>
            <person name="Kidaka T."/>
            <person name="Ochi A."/>
        </authorList>
    </citation>
    <scope>NUCLEOTIDE SEQUENCE [LARGE SCALE GENOMIC DNA]</scope>
    <source>
        <strain evidence="9">USDA-D6B2</strain>
    </source>
</reference>
<evidence type="ECO:0000313" key="9">
    <source>
        <dbReference type="EMBL" id="GIX62298.1"/>
    </source>
</evidence>
<comment type="subcellular location">
    <subcellularLocation>
        <location evidence="1">Cytoplasm</location>
    </subcellularLocation>
</comment>
<dbReference type="GeneID" id="94193779"/>
<proteinExistence type="inferred from homology"/>
<name>A0AAV4LRC3_BABCB</name>
<dbReference type="EMBL" id="BPLF01000001">
    <property type="protein sequence ID" value="GIX62298.1"/>
    <property type="molecule type" value="Genomic_DNA"/>
</dbReference>
<dbReference type="InterPro" id="IPR003959">
    <property type="entry name" value="ATPase_AAA_core"/>
</dbReference>
<dbReference type="Gene3D" id="3.40.50.300">
    <property type="entry name" value="P-loop containing nucleotide triphosphate hydrolases"/>
    <property type="match status" value="1"/>
</dbReference>
<gene>
    <name evidence="9" type="ORF">BcabD6B2_17330</name>
</gene>
<protein>
    <submittedName>
        <fullName evidence="9">ATPase, AAA family protein</fullName>
    </submittedName>
</protein>
<feature type="domain" description="AAA+ ATPase" evidence="8">
    <location>
        <begin position="440"/>
        <end position="577"/>
    </location>
</feature>
<accession>A0AAV4LRC3</accession>
<evidence type="ECO:0000256" key="7">
    <source>
        <dbReference type="SAM" id="MobiDB-lite"/>
    </source>
</evidence>
<keyword evidence="5 6" id="KW-0067">ATP-binding</keyword>
<dbReference type="InterPro" id="IPR050304">
    <property type="entry name" value="MT-severing_AAA_ATPase"/>
</dbReference>
<evidence type="ECO:0000256" key="2">
    <source>
        <dbReference type="ARBA" id="ARBA00006914"/>
    </source>
</evidence>
<evidence type="ECO:0000313" key="10">
    <source>
        <dbReference type="Proteomes" id="UP001497744"/>
    </source>
</evidence>
<dbReference type="Gene3D" id="1.10.8.60">
    <property type="match status" value="1"/>
</dbReference>
<dbReference type="AlphaFoldDB" id="A0AAV4LRC3"/>
<dbReference type="FunFam" id="3.40.50.300:FF:001054">
    <property type="entry name" value="ATPase, AAA family, putative"/>
    <property type="match status" value="1"/>
</dbReference>
<comment type="caution">
    <text evidence="9">The sequence shown here is derived from an EMBL/GenBank/DDBJ whole genome shotgun (WGS) entry which is preliminary data.</text>
</comment>
<keyword evidence="3" id="KW-0963">Cytoplasm</keyword>
<dbReference type="Proteomes" id="UP001497744">
    <property type="component" value="Unassembled WGS sequence"/>
</dbReference>
<sequence>MENAAIRVAAAAARERIPAEYASRYTDLLLEEARKHGDASAETHHADTIHDTVNDFVLKFEEKISVAVNATIAEIRREFPPGAYKCHRYDSLYDCEPNDVGALSDDGRFAGMRRQCLKNFFDGRSYVGTIPLRNAARRYVQTDVENETTGRNAGLYQREPIRRNARVAAGSATGTANTATAVATSASAAAPSTAAKHRDAGASVNAAADALDKSAATSTGKKPTAPPPRNPEAATEVPPGVSDANTTGAAKAAVVATPSVEMAEPIDSAPAIKSNSKVTGKRQWEPTPARGSQRAGAENGRGFGRNGKKPNGNEGGFKSGMEVLVKREDGKSHPEIDLDKLRKPCGLSYPSKVSPRNTSSSFLNGGATQQLPIPERYAPLVSAELTPEIINVALNMKLDSILYNIVESDIAGLDDVKKMLKDKVVQPILRPELHVGLLRAPKGVLLFGPPGTGKTTLAKWIANVSGASCFEVSPSSITSKFHGESETIIKGLFKVADFDSPSIIFIDEVDALLSKRGTNEADLSIRMKNQLLQMMDGLHCGTDNGIVVVIAATNRPTMLDDAALRRFSKRVLVPLPNTSTRKRFIYDTLRKNCSGQCELSSEDLEVVASSTEGWNGSDLLALCTKAAEYSYDDTVEAYGGIENIPDASAFRGIVMNDFTRALERVHPSCAAKGELSFEEWDKQYGSH</sequence>
<dbReference type="PROSITE" id="PS00674">
    <property type="entry name" value="AAA"/>
    <property type="match status" value="1"/>
</dbReference>
<evidence type="ECO:0000256" key="4">
    <source>
        <dbReference type="ARBA" id="ARBA00022741"/>
    </source>
</evidence>
<dbReference type="Pfam" id="PF00004">
    <property type="entry name" value="AAA"/>
    <property type="match status" value="1"/>
</dbReference>
<evidence type="ECO:0000256" key="1">
    <source>
        <dbReference type="ARBA" id="ARBA00004496"/>
    </source>
</evidence>
<dbReference type="GO" id="GO:0005737">
    <property type="term" value="C:cytoplasm"/>
    <property type="evidence" value="ECO:0007669"/>
    <property type="project" value="UniProtKB-SubCell"/>
</dbReference>
<dbReference type="PANTHER" id="PTHR23074:SF17">
    <property type="entry name" value="FIDGETIN-LIKE PROTEIN 1"/>
    <property type="match status" value="1"/>
</dbReference>
<dbReference type="InterPro" id="IPR027417">
    <property type="entry name" value="P-loop_NTPase"/>
</dbReference>
<evidence type="ECO:0000259" key="8">
    <source>
        <dbReference type="SMART" id="SM00382"/>
    </source>
</evidence>